<dbReference type="CDD" id="cd00090">
    <property type="entry name" value="HTH_ARSR"/>
    <property type="match status" value="1"/>
</dbReference>
<comment type="similarity">
    <text evidence="1">Belongs to the ROK (NagC/XylR) family.</text>
</comment>
<dbReference type="EMBL" id="BAABHF010000009">
    <property type="protein sequence ID" value="GAA4485286.1"/>
    <property type="molecule type" value="Genomic_DNA"/>
</dbReference>
<evidence type="ECO:0000313" key="2">
    <source>
        <dbReference type="EMBL" id="GAA4485286.1"/>
    </source>
</evidence>
<evidence type="ECO:0000313" key="3">
    <source>
        <dbReference type="Proteomes" id="UP001500503"/>
    </source>
</evidence>
<sequence length="391" mass="40640">MTANPGRPRLLRTLNDRAALELLASSGASTRAQVSETTGLSKVTAGHVLSRLEERGLVVKVGVRESGRGPGAALYGLNPSCGHVIAIEVYPDTTTAVLADITGRVLAETTALTDTAADPAEAVHAIVEHLTEAAQIDRAQVQVCVIALPAVIEPDTSRVHFCYEMPAWGGDVIEAIRRRLGLAVRIDNDVNLAAMAERALGAASDVRNFVLVWIGRGPGSAVMVGDQLLRGTAGAAGELGAMPVPGSAVSNGGFDRSRYETAAAFQALVGSQAVQELAARHRIATENAAQSVATAVRSTTGAAFLDELARRIALGVASICTVLDPELVVLGSHVASAGGDELAGRVQRAVADMCLARPRVEASTVPDRPVVRGALLVAVEHARERVLFGDL</sequence>
<keyword evidence="3" id="KW-1185">Reference proteome</keyword>
<accession>A0ABP8PCA3</accession>
<protein>
    <submittedName>
        <fullName evidence="2">ROK family transcriptional regulator</fullName>
    </submittedName>
</protein>
<proteinExistence type="inferred from homology"/>
<dbReference type="InterPro" id="IPR036388">
    <property type="entry name" value="WH-like_DNA-bd_sf"/>
</dbReference>
<dbReference type="Pfam" id="PF00480">
    <property type="entry name" value="ROK"/>
    <property type="match status" value="1"/>
</dbReference>
<comment type="caution">
    <text evidence="2">The sequence shown here is derived from an EMBL/GenBank/DDBJ whole genome shotgun (WGS) entry which is preliminary data.</text>
</comment>
<dbReference type="InterPro" id="IPR011991">
    <property type="entry name" value="ArsR-like_HTH"/>
</dbReference>
<dbReference type="SUPFAM" id="SSF53067">
    <property type="entry name" value="Actin-like ATPase domain"/>
    <property type="match status" value="1"/>
</dbReference>
<dbReference type="InterPro" id="IPR043129">
    <property type="entry name" value="ATPase_NBD"/>
</dbReference>
<reference evidence="3" key="1">
    <citation type="journal article" date="2019" name="Int. J. Syst. Evol. Microbiol.">
        <title>The Global Catalogue of Microorganisms (GCM) 10K type strain sequencing project: providing services to taxonomists for standard genome sequencing and annotation.</title>
        <authorList>
            <consortium name="The Broad Institute Genomics Platform"/>
            <consortium name="The Broad Institute Genome Sequencing Center for Infectious Disease"/>
            <person name="Wu L."/>
            <person name="Ma J."/>
        </authorList>
    </citation>
    <scope>NUCLEOTIDE SEQUENCE [LARGE SCALE GENOMIC DNA]</scope>
    <source>
        <strain evidence="3">JCM 17933</strain>
    </source>
</reference>
<dbReference type="SUPFAM" id="SSF46785">
    <property type="entry name" value="Winged helix' DNA-binding domain"/>
    <property type="match status" value="1"/>
</dbReference>
<name>A0ABP8PCA3_9ACTN</name>
<dbReference type="CDD" id="cd23763">
    <property type="entry name" value="ASKHA_ATPase_ROK"/>
    <property type="match status" value="1"/>
</dbReference>
<dbReference type="Gene3D" id="1.10.10.10">
    <property type="entry name" value="Winged helix-like DNA-binding domain superfamily/Winged helix DNA-binding domain"/>
    <property type="match status" value="1"/>
</dbReference>
<evidence type="ECO:0000256" key="1">
    <source>
        <dbReference type="ARBA" id="ARBA00006479"/>
    </source>
</evidence>
<gene>
    <name evidence="2" type="ORF">GCM10023191_009740</name>
</gene>
<dbReference type="InterPro" id="IPR036390">
    <property type="entry name" value="WH_DNA-bd_sf"/>
</dbReference>
<dbReference type="PANTHER" id="PTHR18964:SF149">
    <property type="entry name" value="BIFUNCTIONAL UDP-N-ACETYLGLUCOSAMINE 2-EPIMERASE_N-ACETYLMANNOSAMINE KINASE"/>
    <property type="match status" value="1"/>
</dbReference>
<dbReference type="InterPro" id="IPR000600">
    <property type="entry name" value="ROK"/>
</dbReference>
<dbReference type="PANTHER" id="PTHR18964">
    <property type="entry name" value="ROK (REPRESSOR, ORF, KINASE) FAMILY"/>
    <property type="match status" value="1"/>
</dbReference>
<organism evidence="2 3">
    <name type="scientific">Actinoallomurus oryzae</name>
    <dbReference type="NCBI Taxonomy" id="502180"/>
    <lineage>
        <taxon>Bacteria</taxon>
        <taxon>Bacillati</taxon>
        <taxon>Actinomycetota</taxon>
        <taxon>Actinomycetes</taxon>
        <taxon>Streptosporangiales</taxon>
        <taxon>Thermomonosporaceae</taxon>
        <taxon>Actinoallomurus</taxon>
    </lineage>
</organism>
<dbReference type="Gene3D" id="3.30.420.40">
    <property type="match status" value="2"/>
</dbReference>
<dbReference type="Proteomes" id="UP001500503">
    <property type="component" value="Unassembled WGS sequence"/>
</dbReference>